<dbReference type="InterPro" id="IPR015168">
    <property type="entry name" value="SsuA/THI5"/>
</dbReference>
<dbReference type="GO" id="GO:0009228">
    <property type="term" value="P:thiamine biosynthetic process"/>
    <property type="evidence" value="ECO:0007669"/>
    <property type="project" value="InterPro"/>
</dbReference>
<dbReference type="OrthoDB" id="6522570at2"/>
<protein>
    <submittedName>
        <fullName evidence="2">ABC transporter substrate-binding protein</fullName>
    </submittedName>
</protein>
<evidence type="ECO:0000259" key="1">
    <source>
        <dbReference type="Pfam" id="PF09084"/>
    </source>
</evidence>
<evidence type="ECO:0000313" key="3">
    <source>
        <dbReference type="Proteomes" id="UP000245765"/>
    </source>
</evidence>
<dbReference type="InterPro" id="IPR027939">
    <property type="entry name" value="NMT1/THI5"/>
</dbReference>
<reference evidence="3" key="1">
    <citation type="submission" date="2018-05" db="EMBL/GenBank/DDBJ databases">
        <authorList>
            <person name="Du Z."/>
            <person name="Wang X."/>
        </authorList>
    </citation>
    <scope>NUCLEOTIDE SEQUENCE [LARGE SCALE GENOMIC DNA]</scope>
    <source>
        <strain evidence="3">CQN31</strain>
    </source>
</reference>
<sequence>MSIHATGLSRRAALGLLAAPLVARGAAAQNRNLRQVVFVQPSPSAINSYPIFVGMGEGYFQAEGLTVRSEAVNGSGPVLQALSSGQAQFGRPGPGPVLRARARGVDVVFLYNSLPRSSFGILVKTGSSYRTPDQLRGKVIGVGTADGAEVGFARAIFSDLGMQEPRDYRFIPVGDGGPAVAGFMRGDIEAYVGSTADAAILNFRGMAVRDITPDKYQTFFGNGYVAMGSFINANPQVVEGFGRALVRATRFTNDPANRDKVLRHLAAGNPQEIENRNFANALLDQVLEKGKPHDPSRGWGWQDPAHWRAWHESLVQSKELDAPLPDLEAAYTNRFVEAWNRT</sequence>
<dbReference type="AlphaFoldDB" id="A0A317FEC1"/>
<proteinExistence type="predicted"/>
<organism evidence="2 3">
    <name type="scientific">Falsiroseomonas bella</name>
    <dbReference type="NCBI Taxonomy" id="2184016"/>
    <lineage>
        <taxon>Bacteria</taxon>
        <taxon>Pseudomonadati</taxon>
        <taxon>Pseudomonadota</taxon>
        <taxon>Alphaproteobacteria</taxon>
        <taxon>Acetobacterales</taxon>
        <taxon>Roseomonadaceae</taxon>
        <taxon>Falsiroseomonas</taxon>
    </lineage>
</organism>
<dbReference type="PANTHER" id="PTHR31528:SF15">
    <property type="entry name" value="RIBOFLAVIN-BINDING PROTEIN RIBY"/>
    <property type="match status" value="1"/>
</dbReference>
<dbReference type="SUPFAM" id="SSF53850">
    <property type="entry name" value="Periplasmic binding protein-like II"/>
    <property type="match status" value="1"/>
</dbReference>
<dbReference type="RefSeq" id="WP_109870508.1">
    <property type="nucleotide sequence ID" value="NZ_QGNA01000002.1"/>
</dbReference>
<name>A0A317FEC1_9PROT</name>
<accession>A0A317FEC1</accession>
<dbReference type="Proteomes" id="UP000245765">
    <property type="component" value="Unassembled WGS sequence"/>
</dbReference>
<gene>
    <name evidence="2" type="ORF">DFH01_11210</name>
</gene>
<dbReference type="Pfam" id="PF09084">
    <property type="entry name" value="NMT1"/>
    <property type="match status" value="1"/>
</dbReference>
<keyword evidence="3" id="KW-1185">Reference proteome</keyword>
<dbReference type="PANTHER" id="PTHR31528">
    <property type="entry name" value="4-AMINO-5-HYDROXYMETHYL-2-METHYLPYRIMIDINE PHOSPHATE SYNTHASE THI11-RELATED"/>
    <property type="match status" value="1"/>
</dbReference>
<feature type="domain" description="SsuA/THI5-like" evidence="1">
    <location>
        <begin position="47"/>
        <end position="252"/>
    </location>
</feature>
<comment type="caution">
    <text evidence="2">The sequence shown here is derived from an EMBL/GenBank/DDBJ whole genome shotgun (WGS) entry which is preliminary data.</text>
</comment>
<evidence type="ECO:0000313" key="2">
    <source>
        <dbReference type="EMBL" id="PWS37400.1"/>
    </source>
</evidence>
<dbReference type="Gene3D" id="3.40.190.10">
    <property type="entry name" value="Periplasmic binding protein-like II"/>
    <property type="match status" value="2"/>
</dbReference>
<dbReference type="EMBL" id="QGNA01000002">
    <property type="protein sequence ID" value="PWS37400.1"/>
    <property type="molecule type" value="Genomic_DNA"/>
</dbReference>